<dbReference type="EMBL" id="SWFS01000478">
    <property type="protein sequence ID" value="KAA8901901.1"/>
    <property type="molecule type" value="Genomic_DNA"/>
</dbReference>
<organism evidence="3 4">
    <name type="scientific">Trichomonascus ciferrii</name>
    <dbReference type="NCBI Taxonomy" id="44093"/>
    <lineage>
        <taxon>Eukaryota</taxon>
        <taxon>Fungi</taxon>
        <taxon>Dikarya</taxon>
        <taxon>Ascomycota</taxon>
        <taxon>Saccharomycotina</taxon>
        <taxon>Dipodascomycetes</taxon>
        <taxon>Dipodascales</taxon>
        <taxon>Trichomonascaceae</taxon>
        <taxon>Trichomonascus</taxon>
        <taxon>Trichomonascus ciferrii complex</taxon>
    </lineage>
</organism>
<comment type="caution">
    <text evidence="3">The sequence shown here is derived from an EMBL/GenBank/DDBJ whole genome shotgun (WGS) entry which is preliminary data.</text>
</comment>
<name>A0A642UMR6_9ASCO</name>
<sequence>MLSKTLLLALAGCVAAQEYSIYTTISYNPCEGIPNCVITGTVSETFLGPGGVATETGSVSLPVESSSAVEETSAPVGETSTPVETSSAAVETSEPAVETTSAAGNVSQPTPSESGIEQTNGMAKVGASLGAIVAGAAFALL</sequence>
<accession>A0A642UMR6</accession>
<protein>
    <submittedName>
        <fullName evidence="3">Uncharacterized protein</fullName>
    </submittedName>
</protein>
<reference evidence="3" key="1">
    <citation type="journal article" date="2019" name="G3 (Bethesda)">
        <title>Genome Assemblies of Two Rare Opportunistic Yeast Pathogens: Diutina rugosa (syn. Candida rugosa) and Trichomonascus ciferrii (syn. Candida ciferrii).</title>
        <authorList>
            <person name="Mixao V."/>
            <person name="Saus E."/>
            <person name="Hansen A.P."/>
            <person name="Lass-Florl C."/>
            <person name="Gabaldon T."/>
        </authorList>
    </citation>
    <scope>NUCLEOTIDE SEQUENCE</scope>
    <source>
        <strain evidence="3">CBS 4856</strain>
    </source>
</reference>
<evidence type="ECO:0000256" key="1">
    <source>
        <dbReference type="SAM" id="MobiDB-lite"/>
    </source>
</evidence>
<evidence type="ECO:0000256" key="2">
    <source>
        <dbReference type="SAM" id="SignalP"/>
    </source>
</evidence>
<feature type="signal peptide" evidence="2">
    <location>
        <begin position="1"/>
        <end position="16"/>
    </location>
</feature>
<keyword evidence="2" id="KW-0732">Signal</keyword>
<dbReference type="VEuPathDB" id="FungiDB:TRICI_005979"/>
<feature type="chain" id="PRO_5024791133" evidence="2">
    <location>
        <begin position="17"/>
        <end position="141"/>
    </location>
</feature>
<feature type="region of interest" description="Disordered" evidence="1">
    <location>
        <begin position="62"/>
        <end position="116"/>
    </location>
</feature>
<proteinExistence type="predicted"/>
<keyword evidence="4" id="KW-1185">Reference proteome</keyword>
<feature type="compositionally biased region" description="Low complexity" evidence="1">
    <location>
        <begin position="62"/>
        <end position="76"/>
    </location>
</feature>
<dbReference type="Proteomes" id="UP000761534">
    <property type="component" value="Unassembled WGS sequence"/>
</dbReference>
<feature type="compositionally biased region" description="Polar residues" evidence="1">
    <location>
        <begin position="78"/>
        <end position="90"/>
    </location>
</feature>
<gene>
    <name evidence="3" type="ORF">TRICI_005979</name>
</gene>
<feature type="compositionally biased region" description="Polar residues" evidence="1">
    <location>
        <begin position="98"/>
        <end position="116"/>
    </location>
</feature>
<evidence type="ECO:0000313" key="3">
    <source>
        <dbReference type="EMBL" id="KAA8901901.1"/>
    </source>
</evidence>
<evidence type="ECO:0000313" key="4">
    <source>
        <dbReference type="Proteomes" id="UP000761534"/>
    </source>
</evidence>
<dbReference type="AlphaFoldDB" id="A0A642UMR6"/>